<comment type="caution">
    <text evidence="1">The sequence shown here is derived from an EMBL/GenBank/DDBJ whole genome shotgun (WGS) entry which is preliminary data.</text>
</comment>
<dbReference type="EMBL" id="QETA01000001">
    <property type="protein sequence ID" value="PWF24850.1"/>
    <property type="molecule type" value="Genomic_DNA"/>
</dbReference>
<sequence>MTYTITLQDAPRDMGERARLEAEARFRKTLERTLGGEEAVAPAYRAWQQAEESSESELSDTEITLARQWLTAAGRARNEGLHALGEGEAYFEVRLAR</sequence>
<evidence type="ECO:0000313" key="2">
    <source>
        <dbReference type="Proteomes" id="UP000245212"/>
    </source>
</evidence>
<name>A0A2V1K2Q1_9BURK</name>
<dbReference type="Proteomes" id="UP000245212">
    <property type="component" value="Unassembled WGS sequence"/>
</dbReference>
<organism evidence="1 2">
    <name type="scientific">Corticimicrobacter populi</name>
    <dbReference type="NCBI Taxonomy" id="2175229"/>
    <lineage>
        <taxon>Bacteria</taxon>
        <taxon>Pseudomonadati</taxon>
        <taxon>Pseudomonadota</taxon>
        <taxon>Betaproteobacteria</taxon>
        <taxon>Burkholderiales</taxon>
        <taxon>Alcaligenaceae</taxon>
        <taxon>Corticimicrobacter</taxon>
    </lineage>
</organism>
<protein>
    <submittedName>
        <fullName evidence="1">Uncharacterized protein</fullName>
    </submittedName>
</protein>
<accession>A0A2V1K2Q1</accession>
<keyword evidence="2" id="KW-1185">Reference proteome</keyword>
<gene>
    <name evidence="1" type="ORF">DD235_01320</name>
</gene>
<reference evidence="2" key="1">
    <citation type="submission" date="2018-05" db="EMBL/GenBank/DDBJ databases">
        <authorList>
            <person name="Li Y."/>
        </authorList>
    </citation>
    <scope>NUCLEOTIDE SEQUENCE [LARGE SCALE GENOMIC DNA]</scope>
    <source>
        <strain evidence="2">3d-2-2</strain>
    </source>
</reference>
<evidence type="ECO:0000313" key="1">
    <source>
        <dbReference type="EMBL" id="PWF24850.1"/>
    </source>
</evidence>
<proteinExistence type="predicted"/>
<dbReference type="AlphaFoldDB" id="A0A2V1K2Q1"/>
<dbReference type="RefSeq" id="WP_109060254.1">
    <property type="nucleotide sequence ID" value="NZ_QETA01000001.1"/>
</dbReference>